<evidence type="ECO:0000256" key="9">
    <source>
        <dbReference type="ARBA" id="ARBA00023136"/>
    </source>
</evidence>
<keyword evidence="9" id="KW-0472">Membrane</keyword>
<dbReference type="GO" id="GO:0005634">
    <property type="term" value="C:nucleus"/>
    <property type="evidence" value="ECO:0007669"/>
    <property type="project" value="UniProtKB-SubCell"/>
</dbReference>
<dbReference type="AlphaFoldDB" id="A0A9E7FAT4"/>
<evidence type="ECO:0000256" key="4">
    <source>
        <dbReference type="ARBA" id="ARBA00022475"/>
    </source>
</evidence>
<name>A0A9E7FAT4_9LILI</name>
<keyword evidence="14" id="KW-1185">Reference proteome</keyword>
<dbReference type="InterPro" id="IPR035892">
    <property type="entry name" value="C2_domain_sf"/>
</dbReference>
<accession>A0A9E7FAT4</accession>
<evidence type="ECO:0000256" key="1">
    <source>
        <dbReference type="ARBA" id="ARBA00004123"/>
    </source>
</evidence>
<evidence type="ECO:0000256" key="6">
    <source>
        <dbReference type="ARBA" id="ARBA00022723"/>
    </source>
</evidence>
<dbReference type="SUPFAM" id="SSF49562">
    <property type="entry name" value="C2 domain (Calcium/lipid-binding domain, CaLB)"/>
    <property type="match status" value="1"/>
</dbReference>
<dbReference type="CDD" id="cd04038">
    <property type="entry name" value="C2_ArfGAP"/>
    <property type="match status" value="1"/>
</dbReference>
<dbReference type="PANTHER" id="PTHR45933:SF5">
    <property type="entry name" value="PROTEIN C2-DOMAIN ABA-RELATED 4"/>
    <property type="match status" value="1"/>
</dbReference>
<keyword evidence="4" id="KW-1003">Cell membrane</keyword>
<evidence type="ECO:0000313" key="13">
    <source>
        <dbReference type="EMBL" id="URD90981.1"/>
    </source>
</evidence>
<evidence type="ECO:0000256" key="8">
    <source>
        <dbReference type="ARBA" id="ARBA00023121"/>
    </source>
</evidence>
<evidence type="ECO:0000256" key="2">
    <source>
        <dbReference type="ARBA" id="ARBA00004236"/>
    </source>
</evidence>
<proteinExistence type="inferred from homology"/>
<keyword evidence="5" id="KW-0938">Abscisic acid signaling pathway</keyword>
<dbReference type="Gene3D" id="2.60.40.150">
    <property type="entry name" value="C2 domain"/>
    <property type="match status" value="1"/>
</dbReference>
<sequence>MNLAERVAPGQMVGLLKLRVLRGVNLAVRDLWSSDPYVILKMGKQKLKTRVIKCNTNPVWNEELTLYVEDPTLPVRLEVYDKDTFSLDDRMGNAEFDIHPFVEAVKMNLEGLPNGIIIRKVVPCRRNCLAEESHVYWTDGEVVQDLVLRLRNVECGEVELQLHWISIPECFRPAAPQGQTADFCNANCLVRLTNSGILPRMLRKNAAASRTTQFQET</sequence>
<evidence type="ECO:0000256" key="5">
    <source>
        <dbReference type="ARBA" id="ARBA00022682"/>
    </source>
</evidence>
<dbReference type="GO" id="GO:0005886">
    <property type="term" value="C:plasma membrane"/>
    <property type="evidence" value="ECO:0007669"/>
    <property type="project" value="UniProtKB-SubCell"/>
</dbReference>
<organism evidence="13 14">
    <name type="scientific">Musa troglodytarum</name>
    <name type="common">fe'i banana</name>
    <dbReference type="NCBI Taxonomy" id="320322"/>
    <lineage>
        <taxon>Eukaryota</taxon>
        <taxon>Viridiplantae</taxon>
        <taxon>Streptophyta</taxon>
        <taxon>Embryophyta</taxon>
        <taxon>Tracheophyta</taxon>
        <taxon>Spermatophyta</taxon>
        <taxon>Magnoliopsida</taxon>
        <taxon>Liliopsida</taxon>
        <taxon>Zingiberales</taxon>
        <taxon>Musaceae</taxon>
        <taxon>Musa</taxon>
    </lineage>
</organism>
<dbReference type="SMART" id="SM00239">
    <property type="entry name" value="C2"/>
    <property type="match status" value="1"/>
</dbReference>
<reference evidence="13" key="1">
    <citation type="submission" date="2022-05" db="EMBL/GenBank/DDBJ databases">
        <title>The Musa troglodytarum L. genome provides insights into the mechanism of non-climacteric behaviour and enrichment of carotenoids.</title>
        <authorList>
            <person name="Wang J."/>
        </authorList>
    </citation>
    <scope>NUCLEOTIDE SEQUENCE</scope>
    <source>
        <tissue evidence="13">Leaf</tissue>
    </source>
</reference>
<evidence type="ECO:0000256" key="3">
    <source>
        <dbReference type="ARBA" id="ARBA00022468"/>
    </source>
</evidence>
<dbReference type="OrthoDB" id="73919at2759"/>
<dbReference type="InterPro" id="IPR000008">
    <property type="entry name" value="C2_dom"/>
</dbReference>
<keyword evidence="6" id="KW-0479">Metal-binding</keyword>
<evidence type="ECO:0000256" key="7">
    <source>
        <dbReference type="ARBA" id="ARBA00022837"/>
    </source>
</evidence>
<dbReference type="PROSITE" id="PS50004">
    <property type="entry name" value="C2"/>
    <property type="match status" value="1"/>
</dbReference>
<dbReference type="PANTHER" id="PTHR45933">
    <property type="entry name" value="PROTEIN C2-DOMAIN ABA-RELATED 4"/>
    <property type="match status" value="1"/>
</dbReference>
<evidence type="ECO:0000259" key="12">
    <source>
        <dbReference type="PROSITE" id="PS50004"/>
    </source>
</evidence>
<evidence type="ECO:0000313" key="14">
    <source>
        <dbReference type="Proteomes" id="UP001055439"/>
    </source>
</evidence>
<protein>
    <submittedName>
        <fullName evidence="13">ADP-ribosylation factor GTPase-activating protein</fullName>
    </submittedName>
</protein>
<dbReference type="GO" id="GO:0009738">
    <property type="term" value="P:abscisic acid-activated signaling pathway"/>
    <property type="evidence" value="ECO:0007669"/>
    <property type="project" value="UniProtKB-KW"/>
</dbReference>
<keyword evidence="8" id="KW-0446">Lipid-binding</keyword>
<dbReference type="GO" id="GO:0046872">
    <property type="term" value="F:metal ion binding"/>
    <property type="evidence" value="ECO:0007669"/>
    <property type="project" value="UniProtKB-KW"/>
</dbReference>
<keyword evidence="3" id="KW-0343">GTPase activation</keyword>
<dbReference type="Proteomes" id="UP001055439">
    <property type="component" value="Chromosome 2"/>
</dbReference>
<evidence type="ECO:0000256" key="11">
    <source>
        <dbReference type="ARBA" id="ARBA00024037"/>
    </source>
</evidence>
<dbReference type="Pfam" id="PF00168">
    <property type="entry name" value="C2"/>
    <property type="match status" value="1"/>
</dbReference>
<dbReference type="GO" id="GO:0005096">
    <property type="term" value="F:GTPase activator activity"/>
    <property type="evidence" value="ECO:0007669"/>
    <property type="project" value="UniProtKB-KW"/>
</dbReference>
<gene>
    <name evidence="13" type="ORF">MUK42_26098</name>
</gene>
<comment type="subcellular location">
    <subcellularLocation>
        <location evidence="2">Cell membrane</location>
    </subcellularLocation>
    <subcellularLocation>
        <location evidence="1">Nucleus</location>
    </subcellularLocation>
</comment>
<dbReference type="GO" id="GO:0008289">
    <property type="term" value="F:lipid binding"/>
    <property type="evidence" value="ECO:0007669"/>
    <property type="project" value="UniProtKB-KW"/>
</dbReference>
<comment type="similarity">
    <text evidence="11">Belongs to the plant CAR protein family.</text>
</comment>
<keyword evidence="7" id="KW-0106">Calcium</keyword>
<feature type="domain" description="C2" evidence="12">
    <location>
        <begin position="1"/>
        <end position="111"/>
    </location>
</feature>
<dbReference type="InterPro" id="IPR044562">
    <property type="entry name" value="CAR1-11"/>
</dbReference>
<dbReference type="EMBL" id="CP097504">
    <property type="protein sequence ID" value="URD90981.1"/>
    <property type="molecule type" value="Genomic_DNA"/>
</dbReference>
<evidence type="ECO:0000256" key="10">
    <source>
        <dbReference type="ARBA" id="ARBA00023242"/>
    </source>
</evidence>
<keyword evidence="10" id="KW-0539">Nucleus</keyword>